<keyword evidence="4" id="KW-1185">Reference proteome</keyword>
<evidence type="ECO:0000256" key="2">
    <source>
        <dbReference type="SAM" id="Phobius"/>
    </source>
</evidence>
<proteinExistence type="predicted"/>
<gene>
    <name evidence="3" type="ORF">MVEN_01324100</name>
</gene>
<evidence type="ECO:0000313" key="3">
    <source>
        <dbReference type="EMBL" id="KAF7350210.1"/>
    </source>
</evidence>
<reference evidence="3" key="1">
    <citation type="submission" date="2020-05" db="EMBL/GenBank/DDBJ databases">
        <title>Mycena genomes resolve the evolution of fungal bioluminescence.</title>
        <authorList>
            <person name="Tsai I.J."/>
        </authorList>
    </citation>
    <scope>NUCLEOTIDE SEQUENCE</scope>
    <source>
        <strain evidence="3">CCC161011</strain>
    </source>
</reference>
<evidence type="ECO:0000313" key="4">
    <source>
        <dbReference type="Proteomes" id="UP000620124"/>
    </source>
</evidence>
<comment type="caution">
    <text evidence="3">The sequence shown here is derived from an EMBL/GenBank/DDBJ whole genome shotgun (WGS) entry which is preliminary data.</text>
</comment>
<keyword evidence="2" id="KW-0812">Transmembrane</keyword>
<dbReference type="AlphaFoldDB" id="A0A8H6Y1U3"/>
<keyword evidence="2" id="KW-0472">Membrane</keyword>
<feature type="region of interest" description="Disordered" evidence="1">
    <location>
        <begin position="273"/>
        <end position="294"/>
    </location>
</feature>
<feature type="transmembrane region" description="Helical" evidence="2">
    <location>
        <begin position="80"/>
        <end position="100"/>
    </location>
</feature>
<name>A0A8H6Y1U3_9AGAR</name>
<keyword evidence="2" id="KW-1133">Transmembrane helix</keyword>
<organism evidence="3 4">
    <name type="scientific">Mycena venus</name>
    <dbReference type="NCBI Taxonomy" id="2733690"/>
    <lineage>
        <taxon>Eukaryota</taxon>
        <taxon>Fungi</taxon>
        <taxon>Dikarya</taxon>
        <taxon>Basidiomycota</taxon>
        <taxon>Agaricomycotina</taxon>
        <taxon>Agaricomycetes</taxon>
        <taxon>Agaricomycetidae</taxon>
        <taxon>Agaricales</taxon>
        <taxon>Marasmiineae</taxon>
        <taxon>Mycenaceae</taxon>
        <taxon>Mycena</taxon>
    </lineage>
</organism>
<dbReference type="EMBL" id="JACAZI010000010">
    <property type="protein sequence ID" value="KAF7350210.1"/>
    <property type="molecule type" value="Genomic_DNA"/>
</dbReference>
<dbReference type="Proteomes" id="UP000620124">
    <property type="component" value="Unassembled WGS sequence"/>
</dbReference>
<evidence type="ECO:0000256" key="1">
    <source>
        <dbReference type="SAM" id="MobiDB-lite"/>
    </source>
</evidence>
<dbReference type="OrthoDB" id="3261349at2759"/>
<protein>
    <submittedName>
        <fullName evidence="3">Uncharacterized protein</fullName>
    </submittedName>
</protein>
<sequence>MVLYWAIYQSSWNISGVNIVRPPKSRSAFVIPSTAMYSQLPQICLALEAYHQYFIIATQVLVGAMLILRTYAIYGHSKRVLALMITVTVGGVVVGLWSVLTGKAVDKSTNLPLYFGCNYPTSRAQGLSLAAAWGGVAVFDCMHVYFSQISNIFFTGRHPNGSNLLTVLLRDGSVYFGVMLLSNLSNIATFVLGTPYTRGIATTFTNIISSVMISRLMFNIRDPALAHMGGRATQSTSVTADIRFAPYRREGETSQTGVERDTDVDAMGIELTNLNRHTGTDPPQAGGSSSLAPV</sequence>
<feature type="transmembrane region" description="Helical" evidence="2">
    <location>
        <begin position="174"/>
        <end position="193"/>
    </location>
</feature>
<feature type="transmembrane region" description="Helical" evidence="2">
    <location>
        <begin position="50"/>
        <end position="68"/>
    </location>
</feature>
<accession>A0A8H6Y1U3</accession>